<dbReference type="RefSeq" id="YP_009599426.1">
    <property type="nucleotide sequence ID" value="NC_041916.1"/>
</dbReference>
<name>A0A1Q2U322_9CAUD</name>
<proteinExistence type="predicted"/>
<evidence type="ECO:0000313" key="2">
    <source>
        <dbReference type="Proteomes" id="UP000221243"/>
    </source>
</evidence>
<evidence type="ECO:0000313" key="1">
    <source>
        <dbReference type="EMBL" id="BAW98348.1"/>
    </source>
</evidence>
<protein>
    <submittedName>
        <fullName evidence="1">Uncharacterized protein</fullName>
    </submittedName>
</protein>
<sequence length="96" mass="10235">MTKTLSLVGICLSDFSNALPPGAESETSIGLIQEALIELGYHVSHVQHVQGTPSDLAPVRAHIRTAIADQANGIPTEVNVGIKPANQHCFSVKFFK</sequence>
<dbReference type="KEGG" id="vg:40075155"/>
<dbReference type="Proteomes" id="UP000221243">
    <property type="component" value="Segment"/>
</dbReference>
<dbReference type="EMBL" id="AP017972">
    <property type="protein sequence ID" value="BAW98348.1"/>
    <property type="molecule type" value="Genomic_DNA"/>
</dbReference>
<reference evidence="1 2" key="1">
    <citation type="submission" date="2017-01" db="EMBL/GenBank/DDBJ databases">
        <title>Complete Genome Sequence of Vibrio Parahaemolyticus Bacteriophage pTD1.</title>
        <authorList>
            <person name="Midorikawa Y."/>
            <person name="Sano M."/>
        </authorList>
    </citation>
    <scope>NUCLEOTIDE SEQUENCE [LARGE SCALE GENOMIC DNA]</scope>
    <source>
        <strain evidence="1">PTD1</strain>
    </source>
</reference>
<accession>A0A1Q2U322</accession>
<keyword evidence="2" id="KW-1185">Reference proteome</keyword>
<organism evidence="1 2">
    <name type="scientific">Vibrio phage pTD1</name>
    <dbReference type="NCBI Taxonomy" id="1938577"/>
    <lineage>
        <taxon>Viruses</taxon>
        <taxon>Duplodnaviria</taxon>
        <taxon>Heunggongvirae</taxon>
        <taxon>Uroviricota</taxon>
        <taxon>Caudoviricetes</taxon>
        <taxon>Chimalliviridae</taxon>
        <taxon>Gorgonvirinae</taxon>
        <taxon>Tidunavirus</taxon>
        <taxon>Tidunavirus pTD1</taxon>
    </lineage>
</organism>
<dbReference type="GeneID" id="40075155"/>